<name>A0AAD5KAM4_9FUNG</name>
<comment type="caution">
    <text evidence="1">The sequence shown here is derived from an EMBL/GenBank/DDBJ whole genome shotgun (WGS) entry which is preliminary data.</text>
</comment>
<dbReference type="AlphaFoldDB" id="A0AAD5KAM4"/>
<dbReference type="Proteomes" id="UP001209540">
    <property type="component" value="Unassembled WGS sequence"/>
</dbReference>
<proteinExistence type="predicted"/>
<organism evidence="1 2">
    <name type="scientific">Phascolomyces articulosus</name>
    <dbReference type="NCBI Taxonomy" id="60185"/>
    <lineage>
        <taxon>Eukaryota</taxon>
        <taxon>Fungi</taxon>
        <taxon>Fungi incertae sedis</taxon>
        <taxon>Mucoromycota</taxon>
        <taxon>Mucoromycotina</taxon>
        <taxon>Mucoromycetes</taxon>
        <taxon>Mucorales</taxon>
        <taxon>Lichtheimiaceae</taxon>
        <taxon>Phascolomyces</taxon>
    </lineage>
</organism>
<reference evidence="1" key="1">
    <citation type="journal article" date="2022" name="IScience">
        <title>Evolution of zygomycete secretomes and the origins of terrestrial fungal ecologies.</title>
        <authorList>
            <person name="Chang Y."/>
            <person name="Wang Y."/>
            <person name="Mondo S."/>
            <person name="Ahrendt S."/>
            <person name="Andreopoulos W."/>
            <person name="Barry K."/>
            <person name="Beard J."/>
            <person name="Benny G.L."/>
            <person name="Blankenship S."/>
            <person name="Bonito G."/>
            <person name="Cuomo C."/>
            <person name="Desiro A."/>
            <person name="Gervers K.A."/>
            <person name="Hundley H."/>
            <person name="Kuo A."/>
            <person name="LaButti K."/>
            <person name="Lang B.F."/>
            <person name="Lipzen A."/>
            <person name="O'Donnell K."/>
            <person name="Pangilinan J."/>
            <person name="Reynolds N."/>
            <person name="Sandor L."/>
            <person name="Smith M.E."/>
            <person name="Tsang A."/>
            <person name="Grigoriev I.V."/>
            <person name="Stajich J.E."/>
            <person name="Spatafora J.W."/>
        </authorList>
    </citation>
    <scope>NUCLEOTIDE SEQUENCE</scope>
    <source>
        <strain evidence="1">RSA 2281</strain>
    </source>
</reference>
<dbReference type="EMBL" id="JAIXMP010000002">
    <property type="protein sequence ID" value="KAI9276839.1"/>
    <property type="molecule type" value="Genomic_DNA"/>
</dbReference>
<accession>A0AAD5KAM4</accession>
<evidence type="ECO:0000313" key="2">
    <source>
        <dbReference type="Proteomes" id="UP001209540"/>
    </source>
</evidence>
<keyword evidence="2" id="KW-1185">Reference proteome</keyword>
<reference evidence="1" key="2">
    <citation type="submission" date="2023-02" db="EMBL/GenBank/DDBJ databases">
        <authorList>
            <consortium name="DOE Joint Genome Institute"/>
            <person name="Mondo S.J."/>
            <person name="Chang Y."/>
            <person name="Wang Y."/>
            <person name="Ahrendt S."/>
            <person name="Andreopoulos W."/>
            <person name="Barry K."/>
            <person name="Beard J."/>
            <person name="Benny G.L."/>
            <person name="Blankenship S."/>
            <person name="Bonito G."/>
            <person name="Cuomo C."/>
            <person name="Desiro A."/>
            <person name="Gervers K.A."/>
            <person name="Hundley H."/>
            <person name="Kuo A."/>
            <person name="LaButti K."/>
            <person name="Lang B.F."/>
            <person name="Lipzen A."/>
            <person name="O'Donnell K."/>
            <person name="Pangilinan J."/>
            <person name="Reynolds N."/>
            <person name="Sandor L."/>
            <person name="Smith M.W."/>
            <person name="Tsang A."/>
            <person name="Grigoriev I.V."/>
            <person name="Stajich J.E."/>
            <person name="Spatafora J.W."/>
        </authorList>
    </citation>
    <scope>NUCLEOTIDE SEQUENCE</scope>
    <source>
        <strain evidence="1">RSA 2281</strain>
    </source>
</reference>
<protein>
    <submittedName>
        <fullName evidence="1">Uncharacterized protein</fullName>
    </submittedName>
</protein>
<gene>
    <name evidence="1" type="ORF">BDA99DRAFT_494256</name>
</gene>
<sequence length="73" mass="8576">MRVCKESPMEWKSHYVVWSSCKKEIQNTSYKNKDGLRQVFYSLHPWHLSQIKGIDLVQLGHTIPFLLLSSSLK</sequence>
<evidence type="ECO:0000313" key="1">
    <source>
        <dbReference type="EMBL" id="KAI9276839.1"/>
    </source>
</evidence>